<organism evidence="1 2">
    <name type="scientific">Actinopolymorpha rutila</name>
    <dbReference type="NCBI Taxonomy" id="446787"/>
    <lineage>
        <taxon>Bacteria</taxon>
        <taxon>Bacillati</taxon>
        <taxon>Actinomycetota</taxon>
        <taxon>Actinomycetes</taxon>
        <taxon>Propionibacteriales</taxon>
        <taxon>Actinopolymorphaceae</taxon>
        <taxon>Actinopolymorpha</taxon>
    </lineage>
</organism>
<gene>
    <name evidence="1" type="ORF">F4554_001002</name>
</gene>
<comment type="caution">
    <text evidence="1">The sequence shown here is derived from an EMBL/GenBank/DDBJ whole genome shotgun (WGS) entry which is preliminary data.</text>
</comment>
<dbReference type="EMBL" id="JACBZH010000001">
    <property type="protein sequence ID" value="NYH88364.1"/>
    <property type="molecule type" value="Genomic_DNA"/>
</dbReference>
<proteinExistence type="predicted"/>
<dbReference type="RefSeq" id="WP_179786272.1">
    <property type="nucleotide sequence ID" value="NZ_BAAARR010000022.1"/>
</dbReference>
<protein>
    <recommendedName>
        <fullName evidence="3">DUF4352 domain-containing protein</fullName>
    </recommendedName>
</protein>
<accession>A0A852Z5V7</accession>
<evidence type="ECO:0000313" key="1">
    <source>
        <dbReference type="EMBL" id="NYH88364.1"/>
    </source>
</evidence>
<reference evidence="1 2" key="1">
    <citation type="submission" date="2020-07" db="EMBL/GenBank/DDBJ databases">
        <title>Sequencing the genomes of 1000 actinobacteria strains.</title>
        <authorList>
            <person name="Klenk H.-P."/>
        </authorList>
    </citation>
    <scope>NUCLEOTIDE SEQUENCE [LARGE SCALE GENOMIC DNA]</scope>
    <source>
        <strain evidence="1 2">DSM 18448</strain>
    </source>
</reference>
<dbReference type="AlphaFoldDB" id="A0A852Z5V7"/>
<sequence>MASRSGPTSVAARGLSVVRRVVRRFVHSRPVGRRRSVVRARYLLALVLLLPLAAVTDAVASGHPGEPEMRQGRTVPFGRTAEYAGAAWRLVTFAPSAPRHHLRVRTGWTAVYVALTVTPRDDTAGRRIQTCAFSVADGRGNTWYPTGVLVTDIRRQVEDSATGCFRHTGRFLRQPILGGQAQNVVTAFLVPKASVRDLALRVLVPDAAPAYLRLLPGTDVKRA</sequence>
<keyword evidence="2" id="KW-1185">Reference proteome</keyword>
<name>A0A852Z5V7_9ACTN</name>
<evidence type="ECO:0008006" key="3">
    <source>
        <dbReference type="Google" id="ProtNLM"/>
    </source>
</evidence>
<dbReference type="Proteomes" id="UP000579605">
    <property type="component" value="Unassembled WGS sequence"/>
</dbReference>
<evidence type="ECO:0000313" key="2">
    <source>
        <dbReference type="Proteomes" id="UP000579605"/>
    </source>
</evidence>